<dbReference type="STRING" id="1182545.A0A072PDD5"/>
<dbReference type="InterPro" id="IPR051601">
    <property type="entry name" value="Serine_prot/Carboxylest_S33"/>
</dbReference>
<evidence type="ECO:0000259" key="6">
    <source>
        <dbReference type="Pfam" id="PF08386"/>
    </source>
</evidence>
<comment type="similarity">
    <text evidence="1">Belongs to the peptidase S33 family.</text>
</comment>
<dbReference type="OrthoDB" id="425534at2759"/>
<dbReference type="GO" id="GO:0016787">
    <property type="term" value="F:hydrolase activity"/>
    <property type="evidence" value="ECO:0007669"/>
    <property type="project" value="UniProtKB-KW"/>
</dbReference>
<feature type="domain" description="AB hydrolase-1" evidence="5">
    <location>
        <begin position="86"/>
        <end position="240"/>
    </location>
</feature>
<dbReference type="PANTHER" id="PTHR43248">
    <property type="entry name" value="2-SUCCINYL-6-HYDROXY-2,4-CYCLOHEXADIENE-1-CARBOXYLATE SYNTHASE"/>
    <property type="match status" value="1"/>
</dbReference>
<feature type="domain" description="Peptidase S33 tripeptidyl aminopeptidase-like C-terminal" evidence="6">
    <location>
        <begin position="402"/>
        <end position="501"/>
    </location>
</feature>
<evidence type="ECO:0000256" key="3">
    <source>
        <dbReference type="SAM" id="MobiDB-lite"/>
    </source>
</evidence>
<accession>A0A072PDD5</accession>
<evidence type="ECO:0000313" key="7">
    <source>
        <dbReference type="EMBL" id="KEF57871.1"/>
    </source>
</evidence>
<reference evidence="7 8" key="1">
    <citation type="submission" date="2013-03" db="EMBL/GenBank/DDBJ databases">
        <title>The Genome Sequence of Exophiala aquamarina CBS 119918.</title>
        <authorList>
            <consortium name="The Broad Institute Genomics Platform"/>
            <person name="Cuomo C."/>
            <person name="de Hoog S."/>
            <person name="Gorbushina A."/>
            <person name="Walker B."/>
            <person name="Young S.K."/>
            <person name="Zeng Q."/>
            <person name="Gargeya S."/>
            <person name="Fitzgerald M."/>
            <person name="Haas B."/>
            <person name="Abouelleil A."/>
            <person name="Allen A.W."/>
            <person name="Alvarado L."/>
            <person name="Arachchi H.M."/>
            <person name="Berlin A.M."/>
            <person name="Chapman S.B."/>
            <person name="Gainer-Dewar J."/>
            <person name="Goldberg J."/>
            <person name="Griggs A."/>
            <person name="Gujja S."/>
            <person name="Hansen M."/>
            <person name="Howarth C."/>
            <person name="Imamovic A."/>
            <person name="Ireland A."/>
            <person name="Larimer J."/>
            <person name="McCowan C."/>
            <person name="Murphy C."/>
            <person name="Pearson M."/>
            <person name="Poon T.W."/>
            <person name="Priest M."/>
            <person name="Roberts A."/>
            <person name="Saif S."/>
            <person name="Shea T."/>
            <person name="Sisk P."/>
            <person name="Sykes S."/>
            <person name="Wortman J."/>
            <person name="Nusbaum C."/>
            <person name="Birren B."/>
        </authorList>
    </citation>
    <scope>NUCLEOTIDE SEQUENCE [LARGE SCALE GENOMIC DNA]</scope>
    <source>
        <strain evidence="7 8">CBS 119918</strain>
    </source>
</reference>
<dbReference type="PANTHER" id="PTHR43248:SF25">
    <property type="entry name" value="AB HYDROLASE-1 DOMAIN-CONTAINING PROTEIN-RELATED"/>
    <property type="match status" value="1"/>
</dbReference>
<keyword evidence="2" id="KW-0378">Hydrolase</keyword>
<sequence length="641" mass="67735">MIPIILALASGLSTAFAQACPDGYALNTGTLPQNQTLDWLACPVEEEPTLECATLLVPIDYNDPDAGLLTLPLVRIPSNSSNAKSIIWNPGGPGVSGITSLIGNGASTVLLAGGDYNVLTFDPRGTGFTIPYQCPTVDSAEGSEVPLDDPIGLNASFVTNTNQGELCGQDEYKLGGELVGTAFVARDVDSIAQALGEDGMIRYWGFSYGTLLGSTIAAMFPEKIDRMILDGNINPTDYYHGTNEESVDNVDAALLNFFETCAEAGPTFCPLADATSTGQELHDAFLQILEQVKSGELILSGTTSSGSTVEVGYKELKSLFFSALRGPRNFPEAAETLAILLQGASGGTSRVLRRDEFDPLAAQNLEYDQALSAITCGDWDDIDGTLDDFEKWLGLYLERSQFGGDQLISILYGCATWRVNAREKYDGLFTGIETNTPILFINGPFDPVTPFTSAQNSSSGFTNSALLQTMGAGHCSTAQPSTCVQLKVASYFQTGQLPDVSEICQPNQAAFSGAIIPSTNSTGPVTNSTEGRGVDDDFSAAVANLVNMFDKRDVEYPAMLLEMKRDVKDILRARQASSATNTLIPATCTPTAGGAQSTGSGSSGSDSGGSGSENGAPQLLSNKHIWSVLTVLCISWLGLSI</sequence>
<feature type="region of interest" description="Disordered" evidence="3">
    <location>
        <begin position="582"/>
        <end position="615"/>
    </location>
</feature>
<dbReference type="Pfam" id="PF00561">
    <property type="entry name" value="Abhydrolase_1"/>
    <property type="match status" value="1"/>
</dbReference>
<dbReference type="HOGENOM" id="CLU_013364_5_0_1"/>
<dbReference type="EMBL" id="AMGV01000004">
    <property type="protein sequence ID" value="KEF57871.1"/>
    <property type="molecule type" value="Genomic_DNA"/>
</dbReference>
<dbReference type="AlphaFoldDB" id="A0A072PDD5"/>
<evidence type="ECO:0000256" key="4">
    <source>
        <dbReference type="SAM" id="SignalP"/>
    </source>
</evidence>
<proteinExistence type="inferred from homology"/>
<comment type="caution">
    <text evidence="7">The sequence shown here is derived from an EMBL/GenBank/DDBJ whole genome shotgun (WGS) entry which is preliminary data.</text>
</comment>
<evidence type="ECO:0000256" key="1">
    <source>
        <dbReference type="ARBA" id="ARBA00010088"/>
    </source>
</evidence>
<gene>
    <name evidence="7" type="ORF">A1O9_05792</name>
</gene>
<keyword evidence="8" id="KW-1185">Reference proteome</keyword>
<dbReference type="Gene3D" id="3.40.50.1820">
    <property type="entry name" value="alpha/beta hydrolase"/>
    <property type="match status" value="1"/>
</dbReference>
<dbReference type="Proteomes" id="UP000027920">
    <property type="component" value="Unassembled WGS sequence"/>
</dbReference>
<dbReference type="InterPro" id="IPR029058">
    <property type="entry name" value="AB_hydrolase_fold"/>
</dbReference>
<dbReference type="InterPro" id="IPR013595">
    <property type="entry name" value="Pept_S33_TAP-like_C"/>
</dbReference>
<dbReference type="SUPFAM" id="SSF53474">
    <property type="entry name" value="alpha/beta-Hydrolases"/>
    <property type="match status" value="1"/>
</dbReference>
<dbReference type="Pfam" id="PF08386">
    <property type="entry name" value="Abhydrolase_4"/>
    <property type="match status" value="1"/>
</dbReference>
<dbReference type="GeneID" id="25280714"/>
<feature type="chain" id="PRO_5001683405" evidence="4">
    <location>
        <begin position="18"/>
        <end position="641"/>
    </location>
</feature>
<evidence type="ECO:0000313" key="8">
    <source>
        <dbReference type="Proteomes" id="UP000027920"/>
    </source>
</evidence>
<name>A0A072PDD5_9EURO</name>
<keyword evidence="4" id="KW-0732">Signal</keyword>
<protein>
    <submittedName>
        <fullName evidence="7">Uncharacterized protein</fullName>
    </submittedName>
</protein>
<dbReference type="InterPro" id="IPR000073">
    <property type="entry name" value="AB_hydrolase_1"/>
</dbReference>
<feature type="compositionally biased region" description="Low complexity" evidence="3">
    <location>
        <begin position="593"/>
        <end position="605"/>
    </location>
</feature>
<dbReference type="RefSeq" id="XP_013260461.1">
    <property type="nucleotide sequence ID" value="XM_013405007.1"/>
</dbReference>
<evidence type="ECO:0000259" key="5">
    <source>
        <dbReference type="Pfam" id="PF00561"/>
    </source>
</evidence>
<feature type="signal peptide" evidence="4">
    <location>
        <begin position="1"/>
        <end position="17"/>
    </location>
</feature>
<organism evidence="7 8">
    <name type="scientific">Exophiala aquamarina CBS 119918</name>
    <dbReference type="NCBI Taxonomy" id="1182545"/>
    <lineage>
        <taxon>Eukaryota</taxon>
        <taxon>Fungi</taxon>
        <taxon>Dikarya</taxon>
        <taxon>Ascomycota</taxon>
        <taxon>Pezizomycotina</taxon>
        <taxon>Eurotiomycetes</taxon>
        <taxon>Chaetothyriomycetidae</taxon>
        <taxon>Chaetothyriales</taxon>
        <taxon>Herpotrichiellaceae</taxon>
        <taxon>Exophiala</taxon>
    </lineage>
</organism>
<evidence type="ECO:0000256" key="2">
    <source>
        <dbReference type="ARBA" id="ARBA00022801"/>
    </source>
</evidence>
<dbReference type="VEuPathDB" id="FungiDB:A1O9_05792"/>